<dbReference type="Proteomes" id="UP000663880">
    <property type="component" value="Unassembled WGS sequence"/>
</dbReference>
<reference evidence="7" key="1">
    <citation type="submission" date="2021-02" db="EMBL/GenBank/DDBJ databases">
        <authorList>
            <person name="Steward A R."/>
        </authorList>
    </citation>
    <scope>NUCLEOTIDE SEQUENCE</scope>
</reference>
<evidence type="ECO:0000256" key="4">
    <source>
        <dbReference type="ARBA" id="ARBA00023125"/>
    </source>
</evidence>
<keyword evidence="3" id="KW-0862">Zinc</keyword>
<dbReference type="SUPFAM" id="SSF57716">
    <property type="entry name" value="Glucocorticoid receptor-like (DNA-binding domain)"/>
    <property type="match status" value="1"/>
</dbReference>
<evidence type="ECO:0000313" key="7">
    <source>
        <dbReference type="EMBL" id="CAF4880903.1"/>
    </source>
</evidence>
<dbReference type="Pfam" id="PF21787">
    <property type="entry name" value="TNP-like_RNaseH_N"/>
    <property type="match status" value="1"/>
</dbReference>
<dbReference type="InterPro" id="IPR006612">
    <property type="entry name" value="THAP_Znf"/>
</dbReference>
<evidence type="ECO:0000256" key="1">
    <source>
        <dbReference type="ARBA" id="ARBA00022723"/>
    </source>
</evidence>
<keyword evidence="8" id="KW-1185">Reference proteome</keyword>
<dbReference type="Pfam" id="PF05485">
    <property type="entry name" value="THAP"/>
    <property type="match status" value="1"/>
</dbReference>
<keyword evidence="1" id="KW-0479">Metal-binding</keyword>
<gene>
    <name evidence="7" type="ORF">PMACD_LOCUS9594</name>
</gene>
<evidence type="ECO:0000256" key="5">
    <source>
        <dbReference type="PROSITE-ProRule" id="PRU00309"/>
    </source>
</evidence>
<dbReference type="EMBL" id="CAJOBZ010000027">
    <property type="protein sequence ID" value="CAF4880903.1"/>
    <property type="molecule type" value="Genomic_DNA"/>
</dbReference>
<feature type="domain" description="THAP-type" evidence="6">
    <location>
        <begin position="11"/>
        <end position="100"/>
    </location>
</feature>
<accession>A0A821U3V1</accession>
<dbReference type="InterPro" id="IPR048365">
    <property type="entry name" value="TNP-like_RNaseH_N"/>
</dbReference>
<keyword evidence="2 5" id="KW-0863">Zinc-finger</keyword>
<evidence type="ECO:0000256" key="3">
    <source>
        <dbReference type="ARBA" id="ARBA00022833"/>
    </source>
</evidence>
<protein>
    <recommendedName>
        <fullName evidence="6">THAP-type domain-containing protein</fullName>
    </recommendedName>
</protein>
<dbReference type="PROSITE" id="PS50950">
    <property type="entry name" value="ZF_THAP"/>
    <property type="match status" value="1"/>
</dbReference>
<proteinExistence type="predicted"/>
<dbReference type="GO" id="GO:0003677">
    <property type="term" value="F:DNA binding"/>
    <property type="evidence" value="ECO:0007669"/>
    <property type="project" value="UniProtKB-UniRule"/>
</dbReference>
<dbReference type="GO" id="GO:0008270">
    <property type="term" value="F:zinc ion binding"/>
    <property type="evidence" value="ECO:0007669"/>
    <property type="project" value="UniProtKB-KW"/>
</dbReference>
<keyword evidence="4 5" id="KW-0238">DNA-binding</keyword>
<name>A0A821U3V1_9NEOP</name>
<comment type="caution">
    <text evidence="7">The sequence shown here is derived from an EMBL/GenBank/DDBJ whole genome shotgun (WGS) entry which is preliminary data.</text>
</comment>
<dbReference type="AlphaFoldDB" id="A0A821U3V1"/>
<evidence type="ECO:0000313" key="8">
    <source>
        <dbReference type="Proteomes" id="UP000663880"/>
    </source>
</evidence>
<dbReference type="OrthoDB" id="8192384at2759"/>
<organism evidence="7 8">
    <name type="scientific">Pieris macdunnoughi</name>
    <dbReference type="NCBI Taxonomy" id="345717"/>
    <lineage>
        <taxon>Eukaryota</taxon>
        <taxon>Metazoa</taxon>
        <taxon>Ecdysozoa</taxon>
        <taxon>Arthropoda</taxon>
        <taxon>Hexapoda</taxon>
        <taxon>Insecta</taxon>
        <taxon>Pterygota</taxon>
        <taxon>Neoptera</taxon>
        <taxon>Endopterygota</taxon>
        <taxon>Lepidoptera</taxon>
        <taxon>Glossata</taxon>
        <taxon>Ditrysia</taxon>
        <taxon>Papilionoidea</taxon>
        <taxon>Pieridae</taxon>
        <taxon>Pierinae</taxon>
        <taxon>Pieris</taxon>
    </lineage>
</organism>
<evidence type="ECO:0000256" key="2">
    <source>
        <dbReference type="ARBA" id="ARBA00022771"/>
    </source>
</evidence>
<sequence>MSAAKENRKEDSRRCSKCGKSTAKENVSLFRFPNPGVRNLLRCTLWAKYLFPSDEQHTSIAFQKKLYAEHRMLCQNHFHEGDFTDGTKKSLLRTAVPHEIGPVFIPAVTLPDNLQPGPSHIPQEPQAGPSKRIPLREIGNFQSTTDVLESEKIDKESKTYKKCLKYMHSVCQLRNRIKNMKLKLQLNALTESNSLRKLSEKISPTFALLLQGQLRNYNKKITGRRWTKEEKIVALRLFKRSPTCYRLLRRLFYLPSPGTLKALLNRVPFAIGITEPVLEVLKQFLKTQQRSDNNYILMFDEISLKKHFDYNPKEDVIDGYQDHGAQGRSPNVASHALVFMVAGIRKTVKQPIAHFFSSGFSTADRLAVLLKEILQQCFASGINISATVCDMDGVNRRALSILGATVERPYITVHNKEIVTLFDTPHLVKCFRNLFLKYDIECTTNISSEDKKGKGVAKWSHIKDFFEIDNKNQILYEASASALKRKMKIIMHK</sequence>
<evidence type="ECO:0000259" key="6">
    <source>
        <dbReference type="PROSITE" id="PS50950"/>
    </source>
</evidence>